<name>A0A7V8SXK6_9BACT</name>
<dbReference type="GO" id="GO:0004022">
    <property type="term" value="F:alcohol dehydrogenase (NAD+) activity"/>
    <property type="evidence" value="ECO:0007669"/>
    <property type="project" value="TreeGrafter"/>
</dbReference>
<keyword evidence="2" id="KW-0479">Metal-binding</keyword>
<dbReference type="Proteomes" id="UP000567293">
    <property type="component" value="Unassembled WGS sequence"/>
</dbReference>
<dbReference type="Gene3D" id="3.90.180.10">
    <property type="entry name" value="Medium-chain alcohol dehydrogenases, catalytic domain"/>
    <property type="match status" value="1"/>
</dbReference>
<dbReference type="Pfam" id="PF08240">
    <property type="entry name" value="ADH_N"/>
    <property type="match status" value="1"/>
</dbReference>
<evidence type="ECO:0000259" key="5">
    <source>
        <dbReference type="Pfam" id="PF08240"/>
    </source>
</evidence>
<reference evidence="6" key="1">
    <citation type="submission" date="2020-06" db="EMBL/GenBank/DDBJ databases">
        <title>Legume-microbial interactions unlock mineral nutrients during tropical forest succession.</title>
        <authorList>
            <person name="Epihov D.Z."/>
        </authorList>
    </citation>
    <scope>NUCLEOTIDE SEQUENCE [LARGE SCALE GENOMIC DNA]</scope>
    <source>
        <strain evidence="6">Pan2503</strain>
    </source>
</reference>
<keyword evidence="4" id="KW-0560">Oxidoreductase</keyword>
<evidence type="ECO:0000256" key="3">
    <source>
        <dbReference type="ARBA" id="ARBA00022833"/>
    </source>
</evidence>
<evidence type="ECO:0000313" key="7">
    <source>
        <dbReference type="Proteomes" id="UP000567293"/>
    </source>
</evidence>
<evidence type="ECO:0000313" key="6">
    <source>
        <dbReference type="EMBL" id="MBA0085802.1"/>
    </source>
</evidence>
<comment type="cofactor">
    <cofactor evidence="1">
        <name>Zn(2+)</name>
        <dbReference type="ChEBI" id="CHEBI:29105"/>
    </cofactor>
</comment>
<protein>
    <submittedName>
        <fullName evidence="6">Alcohol dehydrogenase catalytic domain-containing protein</fullName>
    </submittedName>
</protein>
<dbReference type="SUPFAM" id="SSF50129">
    <property type="entry name" value="GroES-like"/>
    <property type="match status" value="1"/>
</dbReference>
<comment type="caution">
    <text evidence="6">The sequence shown here is derived from an EMBL/GenBank/DDBJ whole genome shotgun (WGS) entry which is preliminary data.</text>
</comment>
<dbReference type="PROSITE" id="PS00059">
    <property type="entry name" value="ADH_ZINC"/>
    <property type="match status" value="1"/>
</dbReference>
<dbReference type="PANTHER" id="PTHR42940:SF8">
    <property type="entry name" value="VACUOLAR PROTEIN SORTING-ASSOCIATED PROTEIN 11"/>
    <property type="match status" value="1"/>
</dbReference>
<gene>
    <name evidence="6" type="ORF">HRJ53_12460</name>
</gene>
<proteinExistence type="predicted"/>
<evidence type="ECO:0000256" key="1">
    <source>
        <dbReference type="ARBA" id="ARBA00001947"/>
    </source>
</evidence>
<dbReference type="PANTHER" id="PTHR42940">
    <property type="entry name" value="ALCOHOL DEHYDROGENASE 1-RELATED"/>
    <property type="match status" value="1"/>
</dbReference>
<dbReference type="InterPro" id="IPR011032">
    <property type="entry name" value="GroES-like_sf"/>
</dbReference>
<dbReference type="InterPro" id="IPR013154">
    <property type="entry name" value="ADH-like_N"/>
</dbReference>
<feature type="domain" description="Alcohol dehydrogenase-like N-terminal" evidence="5">
    <location>
        <begin position="24"/>
        <end position="81"/>
    </location>
</feature>
<keyword evidence="7" id="KW-1185">Reference proteome</keyword>
<evidence type="ECO:0000256" key="2">
    <source>
        <dbReference type="ARBA" id="ARBA00022723"/>
    </source>
</evidence>
<dbReference type="EMBL" id="JACDQQ010001217">
    <property type="protein sequence ID" value="MBA0085802.1"/>
    <property type="molecule type" value="Genomic_DNA"/>
</dbReference>
<dbReference type="GO" id="GO:0008270">
    <property type="term" value="F:zinc ion binding"/>
    <property type="evidence" value="ECO:0007669"/>
    <property type="project" value="InterPro"/>
</dbReference>
<organism evidence="6 7">
    <name type="scientific">Candidatus Acidiferrum panamense</name>
    <dbReference type="NCBI Taxonomy" id="2741543"/>
    <lineage>
        <taxon>Bacteria</taxon>
        <taxon>Pseudomonadati</taxon>
        <taxon>Acidobacteriota</taxon>
        <taxon>Terriglobia</taxon>
        <taxon>Candidatus Acidiferrales</taxon>
        <taxon>Candidatus Acidiferrum</taxon>
    </lineage>
</organism>
<keyword evidence="3" id="KW-0862">Zinc</keyword>
<dbReference type="GO" id="GO:0005737">
    <property type="term" value="C:cytoplasm"/>
    <property type="evidence" value="ECO:0007669"/>
    <property type="project" value="TreeGrafter"/>
</dbReference>
<sequence length="81" mass="8604">MRAFQLVAWQKPPELREVPVPEPGPGQILVKVGGAGACHSDLHLMERPAPKRPIKIPFTLGHENAGWVEKIGAGATGFASG</sequence>
<dbReference type="AlphaFoldDB" id="A0A7V8SXK6"/>
<dbReference type="InterPro" id="IPR002328">
    <property type="entry name" value="ADH_Zn_CS"/>
</dbReference>
<evidence type="ECO:0000256" key="4">
    <source>
        <dbReference type="ARBA" id="ARBA00023002"/>
    </source>
</evidence>
<accession>A0A7V8SXK6</accession>
<feature type="non-terminal residue" evidence="6">
    <location>
        <position position="81"/>
    </location>
</feature>